<reference evidence="4" key="1">
    <citation type="journal article" date="2019" name="Int. J. Syst. Evol. Microbiol.">
        <title>The Global Catalogue of Microorganisms (GCM) 10K type strain sequencing project: providing services to taxonomists for standard genome sequencing and annotation.</title>
        <authorList>
            <consortium name="The Broad Institute Genomics Platform"/>
            <consortium name="The Broad Institute Genome Sequencing Center for Infectious Disease"/>
            <person name="Wu L."/>
            <person name="Ma J."/>
        </authorList>
    </citation>
    <scope>NUCLEOTIDE SEQUENCE [LARGE SCALE GENOMIC DNA]</scope>
    <source>
        <strain evidence="4">JCM 16221</strain>
    </source>
</reference>
<feature type="compositionally biased region" description="Low complexity" evidence="1">
    <location>
        <begin position="1"/>
        <end position="12"/>
    </location>
</feature>
<name>A0ABP5SI50_9PSEU</name>
<comment type="caution">
    <text evidence="3">The sequence shown here is derived from an EMBL/GenBank/DDBJ whole genome shotgun (WGS) entry which is preliminary data.</text>
</comment>
<proteinExistence type="predicted"/>
<feature type="transmembrane region" description="Helical" evidence="2">
    <location>
        <begin position="121"/>
        <end position="141"/>
    </location>
</feature>
<accession>A0ABP5SI50</accession>
<feature type="region of interest" description="Disordered" evidence="1">
    <location>
        <begin position="1"/>
        <end position="110"/>
    </location>
</feature>
<feature type="compositionally biased region" description="Basic and acidic residues" evidence="1">
    <location>
        <begin position="51"/>
        <end position="108"/>
    </location>
</feature>
<evidence type="ECO:0000256" key="2">
    <source>
        <dbReference type="SAM" id="Phobius"/>
    </source>
</evidence>
<dbReference type="EMBL" id="BAAARA010000001">
    <property type="protein sequence ID" value="GAA2331702.1"/>
    <property type="molecule type" value="Genomic_DNA"/>
</dbReference>
<evidence type="ECO:0000256" key="1">
    <source>
        <dbReference type="SAM" id="MobiDB-lite"/>
    </source>
</evidence>
<sequence>MPPQQPGGYPQQGQPPMPPGQPGYQPPSNNPYPATRMDAHPVADDPYAAPHPDDRYGYPDDRYGDPYRDGYDYDDRRDRYDDRHREPERDRRRDRDDDRPRSRDREFHGPSADAIGRTIQVVTGLIAFVFVLHIIFSVTGANPDNSFVSFTYSTAKIFVFGLGDVFTPGDATIGLVLNYGLAAAIYLYGGRIIGKALKR</sequence>
<keyword evidence="2" id="KW-1133">Transmembrane helix</keyword>
<evidence type="ECO:0000313" key="3">
    <source>
        <dbReference type="EMBL" id="GAA2331702.1"/>
    </source>
</evidence>
<keyword evidence="4" id="KW-1185">Reference proteome</keyword>
<keyword evidence="2" id="KW-0472">Membrane</keyword>
<feature type="transmembrane region" description="Helical" evidence="2">
    <location>
        <begin position="171"/>
        <end position="189"/>
    </location>
</feature>
<dbReference type="Proteomes" id="UP001501218">
    <property type="component" value="Unassembled WGS sequence"/>
</dbReference>
<keyword evidence="2" id="KW-0812">Transmembrane</keyword>
<evidence type="ECO:0000313" key="4">
    <source>
        <dbReference type="Proteomes" id="UP001501218"/>
    </source>
</evidence>
<protein>
    <submittedName>
        <fullName evidence="3">Uncharacterized protein</fullName>
    </submittedName>
</protein>
<gene>
    <name evidence="3" type="ORF">GCM10009854_03610</name>
</gene>
<organism evidence="3 4">
    <name type="scientific">Saccharopolyspora halophila</name>
    <dbReference type="NCBI Taxonomy" id="405551"/>
    <lineage>
        <taxon>Bacteria</taxon>
        <taxon>Bacillati</taxon>
        <taxon>Actinomycetota</taxon>
        <taxon>Actinomycetes</taxon>
        <taxon>Pseudonocardiales</taxon>
        <taxon>Pseudonocardiaceae</taxon>
        <taxon>Saccharopolyspora</taxon>
    </lineage>
</organism>
<feature type="compositionally biased region" description="Pro residues" evidence="1">
    <location>
        <begin position="13"/>
        <end position="30"/>
    </location>
</feature>